<dbReference type="SUPFAM" id="SSF140453">
    <property type="entry name" value="EsxAB dimer-like"/>
    <property type="match status" value="1"/>
</dbReference>
<evidence type="ECO:0000313" key="4">
    <source>
        <dbReference type="Proteomes" id="UP000597989"/>
    </source>
</evidence>
<gene>
    <name evidence="2" type="ORF">GCM10009545_00840</name>
    <name evidence="3" type="ORF">GCM10011581_27000</name>
</gene>
<protein>
    <submittedName>
        <fullName evidence="3">Uncharacterized protein</fullName>
    </submittedName>
</protein>
<dbReference type="EMBL" id="BAAAHC010000001">
    <property type="protein sequence ID" value="GAA0503069.1"/>
    <property type="molecule type" value="Genomic_DNA"/>
</dbReference>
<reference evidence="3" key="3">
    <citation type="submission" date="2020-09" db="EMBL/GenBank/DDBJ databases">
        <authorList>
            <person name="Sun Q."/>
            <person name="Zhou Y."/>
        </authorList>
    </citation>
    <scope>NUCLEOTIDE SEQUENCE</scope>
    <source>
        <strain evidence="3">CGMCC 4.7206</strain>
    </source>
</reference>
<dbReference type="RefSeq" id="WP_229680121.1">
    <property type="nucleotide sequence ID" value="NZ_BAAAHC010000001.1"/>
</dbReference>
<evidence type="ECO:0000313" key="3">
    <source>
        <dbReference type="EMBL" id="GGI88491.1"/>
    </source>
</evidence>
<comment type="caution">
    <text evidence="3">The sequence shown here is derived from an EMBL/GenBank/DDBJ whole genome shotgun (WGS) entry which is preliminary data.</text>
</comment>
<reference evidence="2 5" key="2">
    <citation type="journal article" date="2019" name="Int. J. Syst. Evol. Microbiol.">
        <title>The Global Catalogue of Microorganisms (GCM) 10K type strain sequencing project: providing services to taxonomists for standard genome sequencing and annotation.</title>
        <authorList>
            <consortium name="The Broad Institute Genomics Platform"/>
            <consortium name="The Broad Institute Genome Sequencing Center for Infectious Disease"/>
            <person name="Wu L."/>
            <person name="Ma J."/>
        </authorList>
    </citation>
    <scope>NUCLEOTIDE SEQUENCE [LARGE SCALE GENOMIC DNA]</scope>
    <source>
        <strain evidence="2 5">JCM 10664</strain>
    </source>
</reference>
<evidence type="ECO:0000256" key="1">
    <source>
        <dbReference type="SAM" id="MobiDB-lite"/>
    </source>
</evidence>
<proteinExistence type="predicted"/>
<evidence type="ECO:0000313" key="5">
    <source>
        <dbReference type="Proteomes" id="UP001500220"/>
    </source>
</evidence>
<name>A0A917JV88_9PSEU</name>
<accession>A0A917JV88</accession>
<dbReference type="Proteomes" id="UP001500220">
    <property type="component" value="Unassembled WGS sequence"/>
</dbReference>
<reference evidence="2" key="4">
    <citation type="submission" date="2023-12" db="EMBL/GenBank/DDBJ databases">
        <authorList>
            <person name="Sun Q."/>
            <person name="Inoue M."/>
        </authorList>
    </citation>
    <scope>NUCLEOTIDE SEQUENCE</scope>
    <source>
        <strain evidence="2">JCM 10664</strain>
    </source>
</reference>
<evidence type="ECO:0000313" key="2">
    <source>
        <dbReference type="EMBL" id="GAA0503069.1"/>
    </source>
</evidence>
<keyword evidence="5" id="KW-1185">Reference proteome</keyword>
<dbReference type="Proteomes" id="UP000597989">
    <property type="component" value="Unassembled WGS sequence"/>
</dbReference>
<feature type="region of interest" description="Disordered" evidence="1">
    <location>
        <begin position="15"/>
        <end position="39"/>
    </location>
</feature>
<reference evidence="3 4" key="1">
    <citation type="journal article" date="2014" name="Int. J. Syst. Evol. Microbiol.">
        <title>Complete genome sequence of Corynebacterium casei LMG S-19264T (=DSM 44701T), isolated from a smear-ripened cheese.</title>
        <authorList>
            <consortium name="US DOE Joint Genome Institute (JGI-PGF)"/>
            <person name="Walter F."/>
            <person name="Albersmeier A."/>
            <person name="Kalinowski J."/>
            <person name="Ruckert C."/>
        </authorList>
    </citation>
    <scope>NUCLEOTIDE SEQUENCE [LARGE SCALE GENOMIC DNA]</scope>
    <source>
        <strain evidence="3 4">CGMCC 4.7206</strain>
    </source>
</reference>
<dbReference type="InterPro" id="IPR036689">
    <property type="entry name" value="ESAT-6-like_sf"/>
</dbReference>
<organism evidence="3 4">
    <name type="scientific">Saccharopolyspora thermophila</name>
    <dbReference type="NCBI Taxonomy" id="89367"/>
    <lineage>
        <taxon>Bacteria</taxon>
        <taxon>Bacillati</taxon>
        <taxon>Actinomycetota</taxon>
        <taxon>Actinomycetes</taxon>
        <taxon>Pseudonocardiales</taxon>
        <taxon>Pseudonocardiaceae</taxon>
        <taxon>Saccharopolyspora</taxon>
    </lineage>
</organism>
<sequence length="90" mass="9137">MNVRIDPATLAELAGGIERSTDELGKAQPLPPGDAGPSSAAVSATVADLIRAAAGYVETVHRGAADLHANKATYIDTDDGNAGMFEQLGC</sequence>
<dbReference type="AlphaFoldDB" id="A0A917JV88"/>
<dbReference type="EMBL" id="BMMT01000008">
    <property type="protein sequence ID" value="GGI88491.1"/>
    <property type="molecule type" value="Genomic_DNA"/>
</dbReference>